<dbReference type="Proteomes" id="UP000279833">
    <property type="component" value="Unassembled WGS sequence"/>
</dbReference>
<proteinExistence type="predicted"/>
<keyword evidence="3" id="KW-0853">WD repeat</keyword>
<gene>
    <name evidence="10" type="ORF">SCUD_LOCUS12752</name>
</gene>
<dbReference type="GO" id="GO:0045540">
    <property type="term" value="P:regulation of cholesterol biosynthetic process"/>
    <property type="evidence" value="ECO:0007669"/>
    <property type="project" value="TreeGrafter"/>
</dbReference>
<dbReference type="GO" id="GO:0032934">
    <property type="term" value="F:sterol binding"/>
    <property type="evidence" value="ECO:0007669"/>
    <property type="project" value="InterPro"/>
</dbReference>
<feature type="transmembrane region" description="Helical" evidence="8">
    <location>
        <begin position="61"/>
        <end position="78"/>
    </location>
</feature>
<reference evidence="10 11" key="2">
    <citation type="submission" date="2018-11" db="EMBL/GenBank/DDBJ databases">
        <authorList>
            <consortium name="Pathogen Informatics"/>
        </authorList>
    </citation>
    <scope>NUCLEOTIDE SEQUENCE [LARGE SCALE GENOMIC DNA]</scope>
    <source>
        <strain evidence="10">Dakar</strain>
        <strain evidence="11">Dakar, Senegal</strain>
    </source>
</reference>
<dbReference type="InterPro" id="IPR000731">
    <property type="entry name" value="SSD"/>
</dbReference>
<organism evidence="12">
    <name type="scientific">Schistosoma curassoni</name>
    <dbReference type="NCBI Taxonomy" id="6186"/>
    <lineage>
        <taxon>Eukaryota</taxon>
        <taxon>Metazoa</taxon>
        <taxon>Spiralia</taxon>
        <taxon>Lophotrochozoa</taxon>
        <taxon>Platyhelminthes</taxon>
        <taxon>Trematoda</taxon>
        <taxon>Digenea</taxon>
        <taxon>Strigeidida</taxon>
        <taxon>Schistosomatoidea</taxon>
        <taxon>Schistosomatidae</taxon>
        <taxon>Schistosoma</taxon>
    </lineage>
</organism>
<evidence type="ECO:0000256" key="1">
    <source>
        <dbReference type="ARBA" id="ARBA00004240"/>
    </source>
</evidence>
<keyword evidence="8" id="KW-0812">Transmembrane</keyword>
<dbReference type="STRING" id="6186.A0A183KCL2"/>
<protein>
    <submittedName>
        <fullName evidence="12">SSD domain-containing protein</fullName>
    </submittedName>
</protein>
<keyword evidence="8" id="KW-1133">Transmembrane helix</keyword>
<evidence type="ECO:0000259" key="9">
    <source>
        <dbReference type="PROSITE" id="PS50156"/>
    </source>
</evidence>
<dbReference type="GO" id="GO:0032936">
    <property type="term" value="C:SREBP-SCAP complex"/>
    <property type="evidence" value="ECO:0007669"/>
    <property type="project" value="TreeGrafter"/>
</dbReference>
<keyword evidence="6" id="KW-0333">Golgi apparatus</keyword>
<dbReference type="PANTHER" id="PTHR46378">
    <property type="entry name" value="STEROL REGULATORY ELEMENT-BINDING PROTEIN CLEAVAGE-ACTIVATING PROTEIN"/>
    <property type="match status" value="1"/>
</dbReference>
<evidence type="ECO:0000313" key="12">
    <source>
        <dbReference type="WBParaSite" id="SCUD_0001275501-mRNA-1"/>
    </source>
</evidence>
<comment type="subcellular location">
    <subcellularLocation>
        <location evidence="1">Endoplasmic reticulum</location>
    </subcellularLocation>
    <subcellularLocation>
        <location evidence="2">Golgi apparatus membrane</location>
    </subcellularLocation>
</comment>
<keyword evidence="5" id="KW-0256">Endoplasmic reticulum</keyword>
<evidence type="ECO:0000256" key="5">
    <source>
        <dbReference type="ARBA" id="ARBA00022824"/>
    </source>
</evidence>
<evidence type="ECO:0000256" key="8">
    <source>
        <dbReference type="SAM" id="Phobius"/>
    </source>
</evidence>
<dbReference type="GO" id="GO:0005789">
    <property type="term" value="C:endoplasmic reticulum membrane"/>
    <property type="evidence" value="ECO:0007669"/>
    <property type="project" value="InterPro"/>
</dbReference>
<evidence type="ECO:0000256" key="2">
    <source>
        <dbReference type="ARBA" id="ARBA00004394"/>
    </source>
</evidence>
<evidence type="ECO:0000256" key="3">
    <source>
        <dbReference type="ARBA" id="ARBA00022574"/>
    </source>
</evidence>
<feature type="domain" description="SSD" evidence="9">
    <location>
        <begin position="1"/>
        <end position="110"/>
    </location>
</feature>
<name>A0A183KCL2_9TREM</name>
<evidence type="ECO:0000256" key="7">
    <source>
        <dbReference type="ARBA" id="ARBA00023136"/>
    </source>
</evidence>
<dbReference type="Pfam" id="PF12349">
    <property type="entry name" value="Sterol-sensing"/>
    <property type="match status" value="1"/>
</dbReference>
<dbReference type="GO" id="GO:0000139">
    <property type="term" value="C:Golgi membrane"/>
    <property type="evidence" value="ECO:0007669"/>
    <property type="project" value="UniProtKB-SubCell"/>
</dbReference>
<dbReference type="EMBL" id="UZAK01035349">
    <property type="protein sequence ID" value="VDP50005.1"/>
    <property type="molecule type" value="Genomic_DNA"/>
</dbReference>
<accession>A0A183KCL2</accession>
<keyword evidence="4" id="KW-0677">Repeat</keyword>
<evidence type="ECO:0000256" key="4">
    <source>
        <dbReference type="ARBA" id="ARBA00022737"/>
    </source>
</evidence>
<keyword evidence="7 8" id="KW-0472">Membrane</keyword>
<dbReference type="GO" id="GO:0032933">
    <property type="term" value="P:SREBP signaling pathway"/>
    <property type="evidence" value="ECO:0007669"/>
    <property type="project" value="InterPro"/>
</dbReference>
<evidence type="ECO:0000313" key="11">
    <source>
        <dbReference type="Proteomes" id="UP000279833"/>
    </source>
</evidence>
<dbReference type="AlphaFoldDB" id="A0A183KCL2"/>
<feature type="transmembrane region" description="Helical" evidence="8">
    <location>
        <begin position="85"/>
        <end position="110"/>
    </location>
</feature>
<evidence type="ECO:0000313" key="10">
    <source>
        <dbReference type="EMBL" id="VDP50005.1"/>
    </source>
</evidence>
<dbReference type="WBParaSite" id="SCUD_0001275501-mRNA-1">
    <property type="protein sequence ID" value="SCUD_0001275501-mRNA-1"/>
    <property type="gene ID" value="SCUD_0001275501"/>
</dbReference>
<reference evidence="12" key="1">
    <citation type="submission" date="2016-06" db="UniProtKB">
        <authorList>
            <consortium name="WormBaseParasite"/>
        </authorList>
    </citation>
    <scope>IDENTIFICATION</scope>
</reference>
<evidence type="ECO:0000256" key="6">
    <source>
        <dbReference type="ARBA" id="ARBA00023034"/>
    </source>
</evidence>
<dbReference type="PANTHER" id="PTHR46378:SF1">
    <property type="entry name" value="STEROL REGULATORY ELEMENT-BINDING PROTEIN CLEAVAGE-ACTIVATING PROTEIN"/>
    <property type="match status" value="1"/>
</dbReference>
<dbReference type="InterPro" id="IPR030225">
    <property type="entry name" value="SCAP"/>
</dbReference>
<keyword evidence="11" id="KW-1185">Reference proteome</keyword>
<dbReference type="PROSITE" id="PS50156">
    <property type="entry name" value="SSD"/>
    <property type="match status" value="1"/>
</dbReference>
<sequence length="274" mass="31580">MYNYIPCFLYIFFSEVFPYLVVLIGFENVIVLTKSVVATPVDLPVKYRIAEGLSKESWSHTKLYFTGLLLLGLGFLTFHPTMQEFCLFAVVGLTTDFFLQLFFFVTILSVDIRRMELSDLMLEYPVHSFMQEPQMIPPFYSFTSPLSSSTSLSSSLDMMMTESSCKIEKPSSSFTEMSNKKETRISNKYLAYILSFISNLSSMLFRPVKAIFRRTRLSFMKGHRRQVSGKFAYSAQTAAYLASDGQTSQNVPRRLRVLRCWAKSRLIQRVLLVR</sequence>
<feature type="transmembrane region" description="Helical" evidence="8">
    <location>
        <begin position="7"/>
        <end position="26"/>
    </location>
</feature>
<dbReference type="InterPro" id="IPR053958">
    <property type="entry name" value="HMGCR/SNAP/NPC1-like_SSD"/>
</dbReference>